<dbReference type="EMBL" id="AP028916">
    <property type="protein sequence ID" value="BES97880.1"/>
    <property type="molecule type" value="Genomic_DNA"/>
</dbReference>
<keyword evidence="6" id="KW-1185">Reference proteome</keyword>
<evidence type="ECO:0000313" key="6">
    <source>
        <dbReference type="Proteomes" id="UP001307889"/>
    </source>
</evidence>
<dbReference type="PROSITE" id="PS50082">
    <property type="entry name" value="WD_REPEATS_2"/>
    <property type="match status" value="2"/>
</dbReference>
<evidence type="ECO:0000256" key="1">
    <source>
        <dbReference type="ARBA" id="ARBA00022574"/>
    </source>
</evidence>
<protein>
    <submittedName>
        <fullName evidence="5">Mitotic checkpoint protein</fullName>
    </submittedName>
</protein>
<feature type="region of interest" description="Disordered" evidence="4">
    <location>
        <begin position="313"/>
        <end position="341"/>
    </location>
</feature>
<feature type="repeat" description="WD" evidence="3">
    <location>
        <begin position="102"/>
        <end position="134"/>
    </location>
</feature>
<dbReference type="InterPro" id="IPR001680">
    <property type="entry name" value="WD40_rpt"/>
</dbReference>
<evidence type="ECO:0000256" key="3">
    <source>
        <dbReference type="PROSITE-ProRule" id="PRU00221"/>
    </source>
</evidence>
<dbReference type="SUPFAM" id="SSF50978">
    <property type="entry name" value="WD40 repeat-like"/>
    <property type="match status" value="1"/>
</dbReference>
<evidence type="ECO:0000256" key="4">
    <source>
        <dbReference type="SAM" id="MobiDB-lite"/>
    </source>
</evidence>
<keyword evidence="1 3" id="KW-0853">WD repeat</keyword>
<gene>
    <name evidence="5" type="ORF">NTJ_10694</name>
</gene>
<evidence type="ECO:0000256" key="2">
    <source>
        <dbReference type="ARBA" id="ARBA00022737"/>
    </source>
</evidence>
<organism evidence="5 6">
    <name type="scientific">Nesidiocoris tenuis</name>
    <dbReference type="NCBI Taxonomy" id="355587"/>
    <lineage>
        <taxon>Eukaryota</taxon>
        <taxon>Metazoa</taxon>
        <taxon>Ecdysozoa</taxon>
        <taxon>Arthropoda</taxon>
        <taxon>Hexapoda</taxon>
        <taxon>Insecta</taxon>
        <taxon>Pterygota</taxon>
        <taxon>Neoptera</taxon>
        <taxon>Paraneoptera</taxon>
        <taxon>Hemiptera</taxon>
        <taxon>Heteroptera</taxon>
        <taxon>Panheteroptera</taxon>
        <taxon>Cimicomorpha</taxon>
        <taxon>Miridae</taxon>
        <taxon>Dicyphina</taxon>
        <taxon>Nesidiocoris</taxon>
    </lineage>
</organism>
<feature type="repeat" description="WD" evidence="3">
    <location>
        <begin position="249"/>
        <end position="283"/>
    </location>
</feature>
<dbReference type="Proteomes" id="UP001307889">
    <property type="component" value="Chromosome 8"/>
</dbReference>
<dbReference type="Pfam" id="PF00400">
    <property type="entry name" value="WD40"/>
    <property type="match status" value="3"/>
</dbReference>
<dbReference type="InterPro" id="IPR020472">
    <property type="entry name" value="WD40_PAC1"/>
</dbReference>
<dbReference type="PRINTS" id="PR00320">
    <property type="entry name" value="GPROTEINBRPT"/>
</dbReference>
<reference evidence="5 6" key="1">
    <citation type="submission" date="2023-09" db="EMBL/GenBank/DDBJ databases">
        <title>Nesidiocoris tenuis whole genome shotgun sequence.</title>
        <authorList>
            <person name="Shibata T."/>
            <person name="Shimoda M."/>
            <person name="Kobayashi T."/>
            <person name="Uehara T."/>
        </authorList>
    </citation>
    <scope>NUCLEOTIDE SEQUENCE [LARGE SCALE GENOMIC DNA]</scope>
    <source>
        <strain evidence="5 6">Japan</strain>
    </source>
</reference>
<dbReference type="PANTHER" id="PTHR10971">
    <property type="entry name" value="MRNA EXPORT FACTOR AND BUB3"/>
    <property type="match status" value="1"/>
</dbReference>
<feature type="compositionally biased region" description="Basic and acidic residues" evidence="4">
    <location>
        <begin position="331"/>
        <end position="341"/>
    </location>
</feature>
<name>A0ABN7B0D1_9HEMI</name>
<keyword evidence="2" id="KW-0677">Repeat</keyword>
<proteinExistence type="predicted"/>
<evidence type="ECO:0000313" key="5">
    <source>
        <dbReference type="EMBL" id="BES97880.1"/>
    </source>
</evidence>
<sequence>MEVDQRTNYGGPLGEVKLAYSTGDTISSVRFCPTNNQLLLISSWDSTVTLFDAGTNRVKATYNHERDPVLDSCFLDRNHSYSGGLDGNIKLYDFYTDIVTDVGKHDDAVRVTEFSADSNLLLTGSWDKTVKLWDPRSKPCVGYFLQPDKVFALALIGSGEKFIVGTAGRKVGVWDLRNPNYILQRRESSLKYQTRCIKAFPNKTGYVISSIEGRVAVEYLDSNPEVQKNKYAFKCHRIKDNGIEKIYPVNTICFHPKHQTFASGGSDGFINIWDGYNKKRLSQFHRYPMSITSANFSHDGTYLAIACSPIMEEDSAPDKPPNGSIFFRQVSDQDVKPRNPR</sequence>
<dbReference type="SMART" id="SM00320">
    <property type="entry name" value="WD40"/>
    <property type="match status" value="5"/>
</dbReference>
<dbReference type="Gene3D" id="2.130.10.10">
    <property type="entry name" value="YVTN repeat-like/Quinoprotein amine dehydrogenase"/>
    <property type="match status" value="1"/>
</dbReference>
<dbReference type="PROSITE" id="PS50294">
    <property type="entry name" value="WD_REPEATS_REGION"/>
    <property type="match status" value="1"/>
</dbReference>
<dbReference type="InterPro" id="IPR015943">
    <property type="entry name" value="WD40/YVTN_repeat-like_dom_sf"/>
</dbReference>
<dbReference type="InterPro" id="IPR036322">
    <property type="entry name" value="WD40_repeat_dom_sf"/>
</dbReference>
<accession>A0ABN7B0D1</accession>